<dbReference type="Gene3D" id="1.20.1280.50">
    <property type="match status" value="1"/>
</dbReference>
<dbReference type="RefSeq" id="XP_015941600.1">
    <property type="nucleotide sequence ID" value="XM_016086114.3"/>
</dbReference>
<dbReference type="InterPro" id="IPR053781">
    <property type="entry name" value="F-box_AtFBL13-like"/>
</dbReference>
<dbReference type="OrthoDB" id="1298252at2759"/>
<dbReference type="Pfam" id="PF08387">
    <property type="entry name" value="FBD"/>
    <property type="match status" value="1"/>
</dbReference>
<dbReference type="InterPro" id="IPR032675">
    <property type="entry name" value="LRR_dom_sf"/>
</dbReference>
<reference evidence="2" key="1">
    <citation type="journal article" date="2016" name="Nat. Genet.">
        <title>The genome sequences of Arachis duranensis and Arachis ipaensis, the diploid ancestors of cultivated peanut.</title>
        <authorList>
            <person name="Bertioli D.J."/>
            <person name="Cannon S.B."/>
            <person name="Froenicke L."/>
            <person name="Huang G."/>
            <person name="Farmer A.D."/>
            <person name="Cannon E.K."/>
            <person name="Liu X."/>
            <person name="Gao D."/>
            <person name="Clevenger J."/>
            <person name="Dash S."/>
            <person name="Ren L."/>
            <person name="Moretzsohn M.C."/>
            <person name="Shirasawa K."/>
            <person name="Huang W."/>
            <person name="Vidigal B."/>
            <person name="Abernathy B."/>
            <person name="Chu Y."/>
            <person name="Niederhuth C.E."/>
            <person name="Umale P."/>
            <person name="Araujo A.C."/>
            <person name="Kozik A."/>
            <person name="Kim K.D."/>
            <person name="Burow M.D."/>
            <person name="Varshney R.K."/>
            <person name="Wang X."/>
            <person name="Zhang X."/>
            <person name="Barkley N."/>
            <person name="Guimaraes P.M."/>
            <person name="Isobe S."/>
            <person name="Guo B."/>
            <person name="Liao B."/>
            <person name="Stalker H.T."/>
            <person name="Schmitz R.J."/>
            <person name="Scheffler B.E."/>
            <person name="Leal-Bertioli S.C."/>
            <person name="Xun X."/>
            <person name="Jackson S.A."/>
            <person name="Michelmore R."/>
            <person name="Ozias-Akins P."/>
        </authorList>
    </citation>
    <scope>NUCLEOTIDE SEQUENCE [LARGE SCALE GENOMIC DNA]</scope>
    <source>
        <strain evidence="2">cv. V14167</strain>
    </source>
</reference>
<organism evidence="2 3">
    <name type="scientific">Arachis duranensis</name>
    <name type="common">Wild peanut</name>
    <dbReference type="NCBI Taxonomy" id="130453"/>
    <lineage>
        <taxon>Eukaryota</taxon>
        <taxon>Viridiplantae</taxon>
        <taxon>Streptophyta</taxon>
        <taxon>Embryophyta</taxon>
        <taxon>Tracheophyta</taxon>
        <taxon>Spermatophyta</taxon>
        <taxon>Magnoliopsida</taxon>
        <taxon>eudicotyledons</taxon>
        <taxon>Gunneridae</taxon>
        <taxon>Pentapetalae</taxon>
        <taxon>rosids</taxon>
        <taxon>fabids</taxon>
        <taxon>Fabales</taxon>
        <taxon>Fabaceae</taxon>
        <taxon>Papilionoideae</taxon>
        <taxon>50 kb inversion clade</taxon>
        <taxon>dalbergioids sensu lato</taxon>
        <taxon>Dalbergieae</taxon>
        <taxon>Pterocarpus clade</taxon>
        <taxon>Arachis</taxon>
    </lineage>
</organism>
<dbReference type="AlphaFoldDB" id="A0A6P4C320"/>
<dbReference type="PROSITE" id="PS50181">
    <property type="entry name" value="FBOX"/>
    <property type="match status" value="1"/>
</dbReference>
<dbReference type="GeneID" id="107467081"/>
<dbReference type="InterPro" id="IPR055411">
    <property type="entry name" value="LRR_FXL15/At3g58940/PEG3-like"/>
</dbReference>
<evidence type="ECO:0000313" key="2">
    <source>
        <dbReference type="Proteomes" id="UP000515211"/>
    </source>
</evidence>
<dbReference type="KEGG" id="adu:107467081"/>
<feature type="domain" description="F-box" evidence="1">
    <location>
        <begin position="23"/>
        <end position="75"/>
    </location>
</feature>
<accession>A0A6P4C320</accession>
<dbReference type="SMART" id="SM00579">
    <property type="entry name" value="FBD"/>
    <property type="match status" value="1"/>
</dbReference>
<dbReference type="InterPro" id="IPR050232">
    <property type="entry name" value="FBL13/AtMIF1-like"/>
</dbReference>
<gene>
    <name evidence="3" type="primary">LOC107467081</name>
</gene>
<name>A0A6P4C320_ARADU</name>
<dbReference type="InterPro" id="IPR001810">
    <property type="entry name" value="F-box_dom"/>
</dbReference>
<evidence type="ECO:0000259" key="1">
    <source>
        <dbReference type="PROSITE" id="PS50181"/>
    </source>
</evidence>
<dbReference type="PANTHER" id="PTHR31900">
    <property type="entry name" value="F-BOX/RNI SUPERFAMILY PROTEIN-RELATED"/>
    <property type="match status" value="1"/>
</dbReference>
<dbReference type="SUPFAM" id="SSF52047">
    <property type="entry name" value="RNI-like"/>
    <property type="match status" value="1"/>
</dbReference>
<dbReference type="Pfam" id="PF24758">
    <property type="entry name" value="LRR_At5g56370"/>
    <property type="match status" value="1"/>
</dbReference>
<reference evidence="3" key="2">
    <citation type="submission" date="2025-08" db="UniProtKB">
        <authorList>
            <consortium name="RefSeq"/>
        </authorList>
    </citation>
    <scope>IDENTIFICATION</scope>
    <source>
        <tissue evidence="3">Whole plant</tissue>
    </source>
</reference>
<dbReference type="Gene3D" id="3.80.10.10">
    <property type="entry name" value="Ribonuclease Inhibitor"/>
    <property type="match status" value="2"/>
</dbReference>
<dbReference type="Proteomes" id="UP000515211">
    <property type="component" value="Chromosome 9"/>
</dbReference>
<evidence type="ECO:0000313" key="3">
    <source>
        <dbReference type="RefSeq" id="XP_015941600.1"/>
    </source>
</evidence>
<keyword evidence="2" id="KW-1185">Reference proteome</keyword>
<dbReference type="InterPro" id="IPR006566">
    <property type="entry name" value="FBD"/>
</dbReference>
<dbReference type="SUPFAM" id="SSF81383">
    <property type="entry name" value="F-box domain"/>
    <property type="match status" value="1"/>
</dbReference>
<proteinExistence type="predicted"/>
<dbReference type="CDD" id="cd22160">
    <property type="entry name" value="F-box_AtFBL13-like"/>
    <property type="match status" value="1"/>
</dbReference>
<dbReference type="PANTHER" id="PTHR31900:SF30">
    <property type="entry name" value="SUPERFAMILY PROTEIN, PUTATIVE-RELATED"/>
    <property type="match status" value="1"/>
</dbReference>
<dbReference type="Pfam" id="PF00646">
    <property type="entry name" value="F-box"/>
    <property type="match status" value="1"/>
</dbReference>
<sequence length="488" mass="56224">MGRKKKSEKQRKGEGNSYESGMVMNICDLPDPILYHILSSLPTKDAIRTSVLSKMWEHLWKNISKIELRENYHSYPEQPEPVKRQKFMDFATKLLRDCDCSNLKKFDLICSVDENASQVNQWLCGFINPEIEELSLHFEDIWEPLVFPDHLFTCATLTQFDLRMKHIFKLPSSIHFQSLRMLRLVSVIFPDSSSTQNLFSGCPALEELALIYCNLKNVKAFFISSPLLQTIDIVDKEDEEDDGLNVSKKVVIFGTNLTSFNYSGDFPNEYSLCDSASVINASIMVQVPPSPNCWDDECMIYSRLLDLGRFVFKLLRELPNLEWLTISDDFVLALSRTRLLLKYLPFFPNLVELNFSSIDESIDLSYPGLLAMFHNSPNLEVIRFVKGVFLPKDDATCILDCIPMCFSTDLKLIEISGFDGEEEELFAIKVLLQSASVLSKLIIRSYFFRYNGDDIDRGERLDKLHQQILRYPRRSMDCEIDVEHIVIG</sequence>
<dbReference type="InterPro" id="IPR036047">
    <property type="entry name" value="F-box-like_dom_sf"/>
</dbReference>
<protein>
    <submittedName>
        <fullName evidence="3">F-box/LRR-repeat protein At2g29930</fullName>
    </submittedName>
</protein>